<evidence type="ECO:0000256" key="1">
    <source>
        <dbReference type="SAM" id="MobiDB-lite"/>
    </source>
</evidence>
<organism evidence="3">
    <name type="scientific">Melampsora larici-populina (strain 98AG31 / pathotype 3-4-7)</name>
    <name type="common">Poplar leaf rust fungus</name>
    <dbReference type="NCBI Taxonomy" id="747676"/>
    <lineage>
        <taxon>Eukaryota</taxon>
        <taxon>Fungi</taxon>
        <taxon>Dikarya</taxon>
        <taxon>Basidiomycota</taxon>
        <taxon>Pucciniomycotina</taxon>
        <taxon>Pucciniomycetes</taxon>
        <taxon>Pucciniales</taxon>
        <taxon>Melampsoraceae</taxon>
        <taxon>Melampsora</taxon>
    </lineage>
</organism>
<dbReference type="InParanoid" id="F4RZU3"/>
<protein>
    <submittedName>
        <fullName evidence="2">Uncharacterized protein</fullName>
    </submittedName>
</protein>
<dbReference type="VEuPathDB" id="FungiDB:MELLADRAFT_110445"/>
<gene>
    <name evidence="2" type="ORF">MELLADRAFT_110445</name>
</gene>
<feature type="compositionally biased region" description="Polar residues" evidence="1">
    <location>
        <begin position="214"/>
        <end position="223"/>
    </location>
</feature>
<reference evidence="3" key="1">
    <citation type="journal article" date="2011" name="Proc. Natl. Acad. Sci. U.S.A.">
        <title>Obligate biotrophy features unraveled by the genomic analysis of rust fungi.</title>
        <authorList>
            <person name="Duplessis S."/>
            <person name="Cuomo C.A."/>
            <person name="Lin Y.-C."/>
            <person name="Aerts A."/>
            <person name="Tisserant E."/>
            <person name="Veneault-Fourrey C."/>
            <person name="Joly D.L."/>
            <person name="Hacquard S."/>
            <person name="Amselem J."/>
            <person name="Cantarel B.L."/>
            <person name="Chiu R."/>
            <person name="Coutinho P.M."/>
            <person name="Feau N."/>
            <person name="Field M."/>
            <person name="Frey P."/>
            <person name="Gelhaye E."/>
            <person name="Goldberg J."/>
            <person name="Grabherr M.G."/>
            <person name="Kodira C.D."/>
            <person name="Kohler A."/>
            <person name="Kuees U."/>
            <person name="Lindquist E.A."/>
            <person name="Lucas S.M."/>
            <person name="Mago R."/>
            <person name="Mauceli E."/>
            <person name="Morin E."/>
            <person name="Murat C."/>
            <person name="Pangilinan J.L."/>
            <person name="Park R."/>
            <person name="Pearson M."/>
            <person name="Quesneville H."/>
            <person name="Rouhier N."/>
            <person name="Sakthikumar S."/>
            <person name="Salamov A.A."/>
            <person name="Schmutz J."/>
            <person name="Selles B."/>
            <person name="Shapiro H."/>
            <person name="Tanguay P."/>
            <person name="Tuskan G.A."/>
            <person name="Henrissat B."/>
            <person name="Van de Peer Y."/>
            <person name="Rouze P."/>
            <person name="Ellis J.G."/>
            <person name="Dodds P.N."/>
            <person name="Schein J.E."/>
            <person name="Zhong S."/>
            <person name="Hamelin R.C."/>
            <person name="Grigoriev I.V."/>
            <person name="Szabo L.J."/>
            <person name="Martin F."/>
        </authorList>
    </citation>
    <scope>NUCLEOTIDE SEQUENCE [LARGE SCALE GENOMIC DNA]</scope>
    <source>
        <strain evidence="3">98AG31 / pathotype 3-4-7</strain>
    </source>
</reference>
<feature type="compositionally biased region" description="Basic and acidic residues" evidence="1">
    <location>
        <begin position="141"/>
        <end position="154"/>
    </location>
</feature>
<proteinExistence type="predicted"/>
<keyword evidence="3" id="KW-1185">Reference proteome</keyword>
<dbReference type="Proteomes" id="UP000001072">
    <property type="component" value="Unassembled WGS sequence"/>
</dbReference>
<evidence type="ECO:0000313" key="2">
    <source>
        <dbReference type="EMBL" id="EGG02129.1"/>
    </source>
</evidence>
<dbReference type="HOGENOM" id="CLU_891605_0_0_1"/>
<dbReference type="AlphaFoldDB" id="F4RZU3"/>
<feature type="region of interest" description="Disordered" evidence="1">
    <location>
        <begin position="109"/>
        <end position="154"/>
    </location>
</feature>
<feature type="region of interest" description="Disordered" evidence="1">
    <location>
        <begin position="169"/>
        <end position="243"/>
    </location>
</feature>
<dbReference type="OrthoDB" id="2537258at2759"/>
<dbReference type="KEGG" id="mlr:MELLADRAFT_110445"/>
<dbReference type="GeneID" id="18924084"/>
<dbReference type="EMBL" id="GL883133">
    <property type="protein sequence ID" value="EGG02129.1"/>
    <property type="molecule type" value="Genomic_DNA"/>
</dbReference>
<feature type="compositionally biased region" description="Low complexity" evidence="1">
    <location>
        <begin position="201"/>
        <end position="213"/>
    </location>
</feature>
<feature type="compositionally biased region" description="Low complexity" evidence="1">
    <location>
        <begin position="178"/>
        <end position="193"/>
    </location>
</feature>
<evidence type="ECO:0000313" key="3">
    <source>
        <dbReference type="Proteomes" id="UP000001072"/>
    </source>
</evidence>
<accession>F4RZU3</accession>
<feature type="compositionally biased region" description="Polar residues" evidence="1">
    <location>
        <begin position="118"/>
        <end position="135"/>
    </location>
</feature>
<sequence length="312" mass="33483">MSAEESQRIACQALQAYSSTPGTQDETPSVISILSSYQRDGNGDAGLLLAILEAKRMEDERLAARDNLEAARLRAQHPLRPSLNMPSSPPAPSDMAICVASLPEPVAHVKPVDGTVRPHTSASTPSTSCPVASTNSKKRCRESPKDKISSHETVTRQDVNAALLAKIARSDVTNPKRPTTSLPASIPSSSIPKRLPRRRPISSSSIRAPSSSSGHSPLANTPEGSPISHHASPPTLTPTCDSAQLPAKDLTTEGVAEQEIHVWLRVKAQIATGLEDEKNEEICHIWELARSVMSSAHIAHAPDLYNFESSWV</sequence>
<dbReference type="RefSeq" id="XP_007414666.1">
    <property type="nucleotide sequence ID" value="XM_007414604.1"/>
</dbReference>
<name>F4RZU3_MELLP</name>